<gene>
    <name evidence="4" type="ORF">Thena_1099</name>
</gene>
<dbReference type="EMBL" id="CP002690">
    <property type="protein sequence ID" value="AEE14725.1"/>
    <property type="molecule type" value="Genomic_DNA"/>
</dbReference>
<dbReference type="Pfam" id="PF00176">
    <property type="entry name" value="SNF2-rel_dom"/>
    <property type="match status" value="1"/>
</dbReference>
<dbReference type="SMART" id="SM00487">
    <property type="entry name" value="DEXDc"/>
    <property type="match status" value="1"/>
</dbReference>
<proteinExistence type="predicted"/>
<dbReference type="InterPro" id="IPR025202">
    <property type="entry name" value="PLD-like_dom"/>
</dbReference>
<feature type="domain" description="Helicase C-terminal" evidence="3">
    <location>
        <begin position="716"/>
        <end position="918"/>
    </location>
</feature>
<keyword evidence="4" id="KW-0547">Nucleotide-binding</keyword>
<feature type="domain" description="Helicase ATP-binding" evidence="2">
    <location>
        <begin position="266"/>
        <end position="409"/>
    </location>
</feature>
<dbReference type="OrthoDB" id="9814088at2"/>
<dbReference type="SUPFAM" id="SSF52540">
    <property type="entry name" value="P-loop containing nucleoside triphosphate hydrolases"/>
    <property type="match status" value="2"/>
</dbReference>
<dbReference type="Gene3D" id="3.40.50.300">
    <property type="entry name" value="P-loop containing nucleotide triphosphate hydrolases"/>
    <property type="match status" value="2"/>
</dbReference>
<protein>
    <submittedName>
        <fullName evidence="4">Helicase domain-containing protein</fullName>
    </submittedName>
</protein>
<dbReference type="AlphaFoldDB" id="M1E827"/>
<dbReference type="GO" id="GO:0004386">
    <property type="term" value="F:helicase activity"/>
    <property type="evidence" value="ECO:0007669"/>
    <property type="project" value="UniProtKB-KW"/>
</dbReference>
<dbReference type="HOGENOM" id="CLU_008466_1_0_9"/>
<dbReference type="eggNOG" id="COG0553">
    <property type="taxonomic scope" value="Bacteria"/>
</dbReference>
<dbReference type="InterPro" id="IPR049730">
    <property type="entry name" value="SNF2/RAD54-like_C"/>
</dbReference>
<dbReference type="InterPro" id="IPR001650">
    <property type="entry name" value="Helicase_C-like"/>
</dbReference>
<dbReference type="Gene3D" id="3.30.870.10">
    <property type="entry name" value="Endonuclease Chain A"/>
    <property type="match status" value="1"/>
</dbReference>
<keyword evidence="4" id="KW-0067">ATP-binding</keyword>
<evidence type="ECO:0000259" key="2">
    <source>
        <dbReference type="PROSITE" id="PS51192"/>
    </source>
</evidence>
<evidence type="ECO:0000256" key="1">
    <source>
        <dbReference type="ARBA" id="ARBA00022801"/>
    </source>
</evidence>
<organism evidence="4 5">
    <name type="scientific">Thermodesulfobium narugense DSM 14796</name>
    <dbReference type="NCBI Taxonomy" id="747365"/>
    <lineage>
        <taxon>Bacteria</taxon>
        <taxon>Pseudomonadati</taxon>
        <taxon>Thermodesulfobiota</taxon>
        <taxon>Thermodesulfobiia</taxon>
        <taxon>Thermodesulfobiales</taxon>
        <taxon>Thermodesulfobiaceae</taxon>
        <taxon>Thermodesulfobium</taxon>
    </lineage>
</organism>
<dbReference type="KEGG" id="tnr:Thena_1099"/>
<dbReference type="InterPro" id="IPR000330">
    <property type="entry name" value="SNF2_N"/>
</dbReference>
<evidence type="ECO:0000313" key="4">
    <source>
        <dbReference type="EMBL" id="AEE14725.1"/>
    </source>
</evidence>
<sequence length="1119" mass="130722">MSNFITNSGESSLKSRISTLVKNSAELKFLVGFFYFSGLKELYESIRGNQDVILNVLVGLNVDISNFGLIEYAQNRGNLSKREIVDKYLYSLKKSINTELFDTKEFYNQSNFFVNLIKSGRLNIRKTLEPNHAKLYLFKLKDEVGRSRLFITGSSNLTSSGLSRQQEFNVEISDYGFDEAEDYFNKLWESSVEISEKDEYKYSLINTLEKETLIRKITPFEAYALVLKSYLDVFKGKDIDQRLMEIFDENGYKPYSYQLDAIKQALGIIEQSNGVLIADVVGLGKTVIACALGYMLKLRGIVIAPPGIIGDKKKSSGWWKYLEDFGLTKLGWQPYSSGDLKTVLDVVSRTKDIEVVIVDEAHRFRNQNTKDYELLKNICIGKKVILLTATPFNNKPSDIFSLLKLFVIPKKSSITLTDNIEMKFDLFSKQFEMLSYIKKYLNSSDSKKRDKAIFYNKILFGTDRIDVRKVDFLVHSIAKEIKDVIEPIIIRRNRLDLAENPNYSSEVGKLSNIRDPEEWFFELTPDQSEFYDKVIKDYFALPEDGGKFRGAIYKPFWYEKGILLEDLEKGFTKEENFQYFQQMNLYDFMRRLLVKRFESSFGAFEQSIKNFKKITEDVLKFIEKTGRYILDRDLLEKIYNKDIDEIEEYLTKYAKRLEKEEHSTNDKIYVLKEFKLKDKFIQDIKDDLNLFDNILKELAELNMVADDPKIKTLINNLKEVLNKTSNGKEPKRKAVIFTEYLDTVKYLKDILNKTFNNRVLVVEGLLSASKLRDIIENFDASYSEQKDNYDILLTTDMVSEGFNLNRAGIVVNYDIPWNPVRVIQRVGRINRISKKVFDEIYIANFFPTQKGSDLVRSRDIASNKMFMIHKALGEDSKIFDVDEEPTASNLYKKIQQNPDEIEKESFYTKVFREFEELKKEYPDIVEVLDSFPNRVKVAKYGKKDEMFVVIKKGKIFVNHKTYDSDSTEEVKSLEDIINNIRSKKDDVSLELSDRFWDEYISLRDYEGKIDKRSKNNSQSLETKAYNLLKSFQKNDKLLSHKEFINTLIEDIVEYGTLSEYTLRRLVNMERIKNEEYISKGLLDLKREMGVDYLKREKERLKNLNKEVIIAIENKRGDKQ</sequence>
<dbReference type="SMART" id="SM00490">
    <property type="entry name" value="HELICc"/>
    <property type="match status" value="1"/>
</dbReference>
<dbReference type="GO" id="GO:0016787">
    <property type="term" value="F:hydrolase activity"/>
    <property type="evidence" value="ECO:0007669"/>
    <property type="project" value="UniProtKB-KW"/>
</dbReference>
<evidence type="ECO:0000313" key="5">
    <source>
        <dbReference type="Proteomes" id="UP000011765"/>
    </source>
</evidence>
<evidence type="ECO:0000259" key="3">
    <source>
        <dbReference type="PROSITE" id="PS51194"/>
    </source>
</evidence>
<reference evidence="4 5" key="1">
    <citation type="submission" date="2011-04" db="EMBL/GenBank/DDBJ databases">
        <title>The complete genome of Thermodesulfobium narugense DSM 14796.</title>
        <authorList>
            <consortium name="US DOE Joint Genome Institute (JGI-PGF)"/>
            <person name="Lucas S."/>
            <person name="Han J."/>
            <person name="Lapidus A."/>
            <person name="Bruce D."/>
            <person name="Goodwin L."/>
            <person name="Pitluck S."/>
            <person name="Peters L."/>
            <person name="Kyrpides N."/>
            <person name="Mavromatis K."/>
            <person name="Pagani I."/>
            <person name="Ivanova N."/>
            <person name="Ovchinnikova G."/>
            <person name="Zhang X."/>
            <person name="Saunders L."/>
            <person name="Detter J.C."/>
            <person name="Tapia R."/>
            <person name="Han C."/>
            <person name="Land M."/>
            <person name="Hauser L."/>
            <person name="Markowitz V."/>
            <person name="Cheng J.-F."/>
            <person name="Hugenholtz P."/>
            <person name="Woyke T."/>
            <person name="Wu D."/>
            <person name="Spring S."/>
            <person name="Schroeder M."/>
            <person name="Brambilla E."/>
            <person name="Klenk H.-P."/>
            <person name="Eisen J.A."/>
        </authorList>
    </citation>
    <scope>NUCLEOTIDE SEQUENCE [LARGE SCALE GENOMIC DNA]</scope>
    <source>
        <strain evidence="4 5">DSM 14796</strain>
    </source>
</reference>
<dbReference type="Pfam" id="PF00271">
    <property type="entry name" value="Helicase_C"/>
    <property type="match status" value="1"/>
</dbReference>
<dbReference type="InterPro" id="IPR027417">
    <property type="entry name" value="P-loop_NTPase"/>
</dbReference>
<dbReference type="RefSeq" id="WP_013756447.1">
    <property type="nucleotide sequence ID" value="NC_015499.1"/>
</dbReference>
<dbReference type="PROSITE" id="PS51194">
    <property type="entry name" value="HELICASE_CTER"/>
    <property type="match status" value="1"/>
</dbReference>
<dbReference type="Proteomes" id="UP000011765">
    <property type="component" value="Chromosome"/>
</dbReference>
<keyword evidence="1" id="KW-0378">Hydrolase</keyword>
<dbReference type="Pfam" id="PF13091">
    <property type="entry name" value="PLDc_2"/>
    <property type="match status" value="1"/>
</dbReference>
<dbReference type="PANTHER" id="PTHR45766:SF6">
    <property type="entry name" value="SWI_SNF-RELATED MATRIX-ASSOCIATED ACTIN-DEPENDENT REGULATOR OF CHROMATIN SUBFAMILY A-LIKE PROTEIN 1"/>
    <property type="match status" value="1"/>
</dbReference>
<accession>M1E827</accession>
<dbReference type="STRING" id="747365.Thena_1099"/>
<keyword evidence="5" id="KW-1185">Reference proteome</keyword>
<dbReference type="CDD" id="cd18793">
    <property type="entry name" value="SF2_C_SNF"/>
    <property type="match status" value="1"/>
</dbReference>
<dbReference type="CDD" id="cd09178">
    <property type="entry name" value="PLDc_N_Snf2_like"/>
    <property type="match status" value="1"/>
</dbReference>
<dbReference type="InterPro" id="IPR014001">
    <property type="entry name" value="Helicase_ATP-bd"/>
</dbReference>
<name>M1E827_9BACT</name>
<dbReference type="PANTHER" id="PTHR45766">
    <property type="entry name" value="DNA ANNEALING HELICASE AND ENDONUCLEASE ZRANB3 FAMILY MEMBER"/>
    <property type="match status" value="1"/>
</dbReference>
<dbReference type="PROSITE" id="PS51192">
    <property type="entry name" value="HELICASE_ATP_BIND_1"/>
    <property type="match status" value="1"/>
</dbReference>
<dbReference type="GO" id="GO:0005524">
    <property type="term" value="F:ATP binding"/>
    <property type="evidence" value="ECO:0007669"/>
    <property type="project" value="InterPro"/>
</dbReference>
<keyword evidence="4" id="KW-0347">Helicase</keyword>